<protein>
    <submittedName>
        <fullName evidence="11">HSF1 protein</fullName>
    </submittedName>
</protein>
<keyword evidence="12" id="KW-1185">Reference proteome</keyword>
<dbReference type="Pfam" id="PF00447">
    <property type="entry name" value="HSF_DNA-bind"/>
    <property type="match status" value="1"/>
</dbReference>
<evidence type="ECO:0000256" key="2">
    <source>
        <dbReference type="ARBA" id="ARBA00006403"/>
    </source>
</evidence>
<dbReference type="Proteomes" id="UP000526602">
    <property type="component" value="Unassembled WGS sequence"/>
</dbReference>
<feature type="non-terminal residue" evidence="11">
    <location>
        <position position="112"/>
    </location>
</feature>
<gene>
    <name evidence="11" type="primary">Hsf1_1</name>
    <name evidence="11" type="ORF">ORTSPA_R02822</name>
</gene>
<evidence type="ECO:0000256" key="3">
    <source>
        <dbReference type="ARBA" id="ARBA00023015"/>
    </source>
</evidence>
<reference evidence="11 12" key="1">
    <citation type="submission" date="2019-09" db="EMBL/GenBank/DDBJ databases">
        <title>Bird 10,000 Genomes (B10K) Project - Family phase.</title>
        <authorList>
            <person name="Zhang G."/>
        </authorList>
    </citation>
    <scope>NUCLEOTIDE SEQUENCE [LARGE SCALE GENOMIC DNA]</scope>
    <source>
        <strain evidence="11">B10K-DU-029-32</strain>
        <tissue evidence="11">Liver or heart</tissue>
    </source>
</reference>
<name>A0A7K8GZ66_ORTSP</name>
<dbReference type="GO" id="GO:0005634">
    <property type="term" value="C:nucleus"/>
    <property type="evidence" value="ECO:0007669"/>
    <property type="project" value="UniProtKB-SubCell"/>
</dbReference>
<dbReference type="AlphaFoldDB" id="A0A7K8GZ66"/>
<dbReference type="Gene3D" id="1.10.10.10">
    <property type="entry name" value="Winged helix-like DNA-binding domain superfamily/Winged helix DNA-binding domain"/>
    <property type="match status" value="1"/>
</dbReference>
<dbReference type="FunFam" id="1.10.10.10:FF:000027">
    <property type="entry name" value="Heat shock transcription factor 1"/>
    <property type="match status" value="1"/>
</dbReference>
<dbReference type="PANTHER" id="PTHR10015">
    <property type="entry name" value="HEAT SHOCK TRANSCRIPTION FACTOR"/>
    <property type="match status" value="1"/>
</dbReference>
<evidence type="ECO:0000256" key="8">
    <source>
        <dbReference type="ARBA" id="ARBA00023242"/>
    </source>
</evidence>
<proteinExistence type="inferred from homology"/>
<evidence type="ECO:0000313" key="11">
    <source>
        <dbReference type="EMBL" id="NXC08800.1"/>
    </source>
</evidence>
<feature type="non-terminal residue" evidence="11">
    <location>
        <position position="1"/>
    </location>
</feature>
<keyword evidence="8" id="KW-0539">Nucleus</keyword>
<keyword evidence="4" id="KW-0346">Stress response</keyword>
<evidence type="ECO:0000256" key="9">
    <source>
        <dbReference type="RuleBase" id="RU004020"/>
    </source>
</evidence>
<comment type="similarity">
    <text evidence="2 9">Belongs to the HSF family.</text>
</comment>
<keyword evidence="5" id="KW-0238">DNA-binding</keyword>
<dbReference type="GO" id="GO:0000785">
    <property type="term" value="C:chromatin"/>
    <property type="evidence" value="ECO:0007669"/>
    <property type="project" value="UniProtKB-ARBA"/>
</dbReference>
<dbReference type="GO" id="GO:0005737">
    <property type="term" value="C:cytoplasm"/>
    <property type="evidence" value="ECO:0007669"/>
    <property type="project" value="UniProtKB-ARBA"/>
</dbReference>
<keyword evidence="6" id="KW-0010">Activator</keyword>
<evidence type="ECO:0000259" key="10">
    <source>
        <dbReference type="PROSITE" id="PS00434"/>
    </source>
</evidence>
<sequence>LSQSGSSFHVLDQAQFAKEVLPKYFKHNNMASFVRQLNMYGFRKVVHIEQGGLVKPERDDTEFQHPFFLRGQEQLLDNIKRKVTSVSGLKGEEVRVRQDSVAQPKKSLKIKK</sequence>
<evidence type="ECO:0000256" key="7">
    <source>
        <dbReference type="ARBA" id="ARBA00023163"/>
    </source>
</evidence>
<dbReference type="GO" id="GO:0003700">
    <property type="term" value="F:DNA-binding transcription factor activity"/>
    <property type="evidence" value="ECO:0007669"/>
    <property type="project" value="InterPro"/>
</dbReference>
<evidence type="ECO:0000256" key="6">
    <source>
        <dbReference type="ARBA" id="ARBA00023159"/>
    </source>
</evidence>
<dbReference type="EMBL" id="VZTJ01005406">
    <property type="protein sequence ID" value="NXC08800.1"/>
    <property type="molecule type" value="Genomic_DNA"/>
</dbReference>
<dbReference type="GO" id="GO:0001046">
    <property type="term" value="F:core promoter sequence-specific DNA binding"/>
    <property type="evidence" value="ECO:0007669"/>
    <property type="project" value="UniProtKB-ARBA"/>
</dbReference>
<dbReference type="PROSITE" id="PS00434">
    <property type="entry name" value="HSF_DOMAIN"/>
    <property type="match status" value="1"/>
</dbReference>
<keyword evidence="7" id="KW-0804">Transcription</keyword>
<comment type="subcellular location">
    <subcellularLocation>
        <location evidence="1">Nucleus</location>
    </subcellularLocation>
</comment>
<dbReference type="GO" id="GO:0042803">
    <property type="term" value="F:protein homodimerization activity"/>
    <property type="evidence" value="ECO:0007669"/>
    <property type="project" value="UniProtKB-ARBA"/>
</dbReference>
<dbReference type="InterPro" id="IPR036390">
    <property type="entry name" value="WH_DNA-bd_sf"/>
</dbReference>
<dbReference type="InterPro" id="IPR000232">
    <property type="entry name" value="HSF_DNA-bd"/>
</dbReference>
<evidence type="ECO:0000256" key="4">
    <source>
        <dbReference type="ARBA" id="ARBA00023016"/>
    </source>
</evidence>
<dbReference type="PRINTS" id="PR00056">
    <property type="entry name" value="HSFDOMAIN"/>
</dbReference>
<organism evidence="11 12">
    <name type="scientific">Orthonyx spaldingii</name>
    <name type="common">Chowchilla</name>
    <dbReference type="NCBI Taxonomy" id="38397"/>
    <lineage>
        <taxon>Eukaryota</taxon>
        <taxon>Metazoa</taxon>
        <taxon>Chordata</taxon>
        <taxon>Craniata</taxon>
        <taxon>Vertebrata</taxon>
        <taxon>Euteleostomi</taxon>
        <taxon>Archelosauria</taxon>
        <taxon>Archosauria</taxon>
        <taxon>Dinosauria</taxon>
        <taxon>Saurischia</taxon>
        <taxon>Theropoda</taxon>
        <taxon>Coelurosauria</taxon>
        <taxon>Aves</taxon>
        <taxon>Neognathae</taxon>
        <taxon>Neoaves</taxon>
        <taxon>Telluraves</taxon>
        <taxon>Australaves</taxon>
        <taxon>Passeriformes</taxon>
        <taxon>Corvoidea</taxon>
        <taxon>Orthonychidae</taxon>
        <taxon>Orthonyx</taxon>
    </lineage>
</organism>
<feature type="domain" description="HSF-type DNA-binding" evidence="10">
    <location>
        <begin position="21"/>
        <end position="45"/>
    </location>
</feature>
<keyword evidence="3" id="KW-0805">Transcription regulation</keyword>
<dbReference type="PANTHER" id="PTHR10015:SF274">
    <property type="entry name" value="HEAT SHOCK FACTOR PROTEIN 1"/>
    <property type="match status" value="1"/>
</dbReference>
<dbReference type="SUPFAM" id="SSF46785">
    <property type="entry name" value="Winged helix' DNA-binding domain"/>
    <property type="match status" value="1"/>
</dbReference>
<comment type="caution">
    <text evidence="11">The sequence shown here is derived from an EMBL/GenBank/DDBJ whole genome shotgun (WGS) entry which is preliminary data.</text>
</comment>
<evidence type="ECO:0000313" key="12">
    <source>
        <dbReference type="Proteomes" id="UP000526602"/>
    </source>
</evidence>
<evidence type="ECO:0000256" key="5">
    <source>
        <dbReference type="ARBA" id="ARBA00023125"/>
    </source>
</evidence>
<dbReference type="SMART" id="SM00415">
    <property type="entry name" value="HSF"/>
    <property type="match status" value="1"/>
</dbReference>
<evidence type="ECO:0000256" key="1">
    <source>
        <dbReference type="ARBA" id="ARBA00004123"/>
    </source>
</evidence>
<accession>A0A7K8GZ66</accession>
<dbReference type="InterPro" id="IPR036388">
    <property type="entry name" value="WH-like_DNA-bd_sf"/>
</dbReference>